<evidence type="ECO:0000313" key="6">
    <source>
        <dbReference type="EMBL" id="GIF59964.1"/>
    </source>
</evidence>
<dbReference type="SMART" id="SM00342">
    <property type="entry name" value="HTH_ARAC"/>
    <property type="match status" value="1"/>
</dbReference>
<evidence type="ECO:0000256" key="2">
    <source>
        <dbReference type="ARBA" id="ARBA00023125"/>
    </source>
</evidence>
<reference evidence="6 7" key="1">
    <citation type="submission" date="2021-01" db="EMBL/GenBank/DDBJ databases">
        <title>Whole genome shotgun sequence of Asanoa iriomotensis NBRC 100142.</title>
        <authorList>
            <person name="Komaki H."/>
            <person name="Tamura T."/>
        </authorList>
    </citation>
    <scope>NUCLEOTIDE SEQUENCE [LARGE SCALE GENOMIC DNA]</scope>
    <source>
        <strain evidence="6 7">NBRC 100142</strain>
    </source>
</reference>
<evidence type="ECO:0000313" key="7">
    <source>
        <dbReference type="Proteomes" id="UP000624325"/>
    </source>
</evidence>
<gene>
    <name evidence="6" type="ORF">Air01nite_60590</name>
</gene>
<dbReference type="PROSITE" id="PS01124">
    <property type="entry name" value="HTH_ARAC_FAMILY_2"/>
    <property type="match status" value="1"/>
</dbReference>
<dbReference type="Pfam" id="PF12833">
    <property type="entry name" value="HTH_18"/>
    <property type="match status" value="1"/>
</dbReference>
<feature type="domain" description="HTH araC/xylS-type" evidence="5">
    <location>
        <begin position="140"/>
        <end position="235"/>
    </location>
</feature>
<comment type="caution">
    <text evidence="6">The sequence shown here is derived from an EMBL/GenBank/DDBJ whole genome shotgun (WGS) entry which is preliminary data.</text>
</comment>
<keyword evidence="7" id="KW-1185">Reference proteome</keyword>
<keyword evidence="1" id="KW-0805">Transcription regulation</keyword>
<feature type="region of interest" description="Disordered" evidence="4">
    <location>
        <begin position="232"/>
        <end position="253"/>
    </location>
</feature>
<name>A0ABQ4CB18_9ACTN</name>
<dbReference type="PANTHER" id="PTHR46796">
    <property type="entry name" value="HTH-TYPE TRANSCRIPTIONAL ACTIVATOR RHAS-RELATED"/>
    <property type="match status" value="1"/>
</dbReference>
<dbReference type="InterPro" id="IPR018060">
    <property type="entry name" value="HTH_AraC"/>
</dbReference>
<dbReference type="Proteomes" id="UP000624325">
    <property type="component" value="Unassembled WGS sequence"/>
</dbReference>
<protein>
    <recommendedName>
        <fullName evidence="5">HTH araC/xylS-type domain-containing protein</fullName>
    </recommendedName>
</protein>
<keyword evidence="3" id="KW-0804">Transcription</keyword>
<dbReference type="Gene3D" id="1.10.10.60">
    <property type="entry name" value="Homeodomain-like"/>
    <property type="match status" value="1"/>
</dbReference>
<evidence type="ECO:0000256" key="3">
    <source>
        <dbReference type="ARBA" id="ARBA00023163"/>
    </source>
</evidence>
<dbReference type="SUPFAM" id="SSF46689">
    <property type="entry name" value="Homeodomain-like"/>
    <property type="match status" value="1"/>
</dbReference>
<keyword evidence="2" id="KW-0238">DNA-binding</keyword>
<dbReference type="PANTHER" id="PTHR46796:SF15">
    <property type="entry name" value="BLL1074 PROTEIN"/>
    <property type="match status" value="1"/>
</dbReference>
<sequence>MAPFVASIGWYESDLPDGRETTVPTGAAQIVVNLDHDELSWYDGGGVRHTRGGAGFCPPQAGPLELDTAQQRRTICVVFRPGGAHPFVGPVDVLDEPVVDLDDLWGRTFLRERLCAAPSRQAALRLVEVELTRRLGHAPDAGIAAAAADLHRGLDVGAVSERLGITTGALRRRFATRVGLAPKRFARVRRLQRLLDTVDGDWARAAAEVGYFDQAHMVNDFRALTGLTPTAYEPRSARERNHVRPAAPRSAPR</sequence>
<evidence type="ECO:0000259" key="5">
    <source>
        <dbReference type="PROSITE" id="PS01124"/>
    </source>
</evidence>
<evidence type="ECO:0000256" key="1">
    <source>
        <dbReference type="ARBA" id="ARBA00023015"/>
    </source>
</evidence>
<proteinExistence type="predicted"/>
<accession>A0ABQ4CB18</accession>
<evidence type="ECO:0000256" key="4">
    <source>
        <dbReference type="SAM" id="MobiDB-lite"/>
    </source>
</evidence>
<dbReference type="EMBL" id="BONC01000057">
    <property type="protein sequence ID" value="GIF59964.1"/>
    <property type="molecule type" value="Genomic_DNA"/>
</dbReference>
<dbReference type="InterPro" id="IPR050204">
    <property type="entry name" value="AraC_XylS_family_regulators"/>
</dbReference>
<dbReference type="InterPro" id="IPR009057">
    <property type="entry name" value="Homeodomain-like_sf"/>
</dbReference>
<organism evidence="6 7">
    <name type="scientific">Asanoa iriomotensis</name>
    <dbReference type="NCBI Taxonomy" id="234613"/>
    <lineage>
        <taxon>Bacteria</taxon>
        <taxon>Bacillati</taxon>
        <taxon>Actinomycetota</taxon>
        <taxon>Actinomycetes</taxon>
        <taxon>Micromonosporales</taxon>
        <taxon>Micromonosporaceae</taxon>
        <taxon>Asanoa</taxon>
    </lineage>
</organism>